<dbReference type="STRING" id="431306.AGA_1824"/>
<dbReference type="EMBL" id="LN609302">
    <property type="protein sequence ID" value="CEF56174.1"/>
    <property type="molecule type" value="Genomic_DNA"/>
</dbReference>
<evidence type="ECO:0000313" key="3">
    <source>
        <dbReference type="Proteomes" id="UP000068250"/>
    </source>
</evidence>
<keyword evidence="4" id="KW-1185">Reference proteome</keyword>
<reference evidence="3" key="1">
    <citation type="submission" date="2014-09" db="EMBL/GenBank/DDBJ databases">
        <authorList>
            <person name="Illeghems K.G."/>
        </authorList>
    </citation>
    <scope>NUCLEOTIDE SEQUENCE [LARGE SCALE GENOMIC DNA]</scope>
    <source>
        <strain evidence="3">LMG 23848T</strain>
    </source>
</reference>
<evidence type="ECO:0000313" key="1">
    <source>
        <dbReference type="EMBL" id="CEF56174.1"/>
    </source>
</evidence>
<dbReference type="Proteomes" id="UP000068250">
    <property type="component" value="Chromosome I"/>
</dbReference>
<dbReference type="RefSeq" id="WP_059023860.1">
    <property type="nucleotide sequence ID" value="NZ_LN609302.1"/>
</dbReference>
<accession>A0A0U5BKR7</accession>
<name>A0A0U5BKR7_9PROT</name>
<dbReference type="AlphaFoldDB" id="A0A0U5BKR7"/>
<proteinExistence type="predicted"/>
<dbReference type="EMBL" id="WOTE01000008">
    <property type="protein sequence ID" value="NHO40270.1"/>
    <property type="molecule type" value="Genomic_DNA"/>
</dbReference>
<dbReference type="PATRIC" id="fig|431306.5.peg.1867"/>
<reference evidence="2 4" key="3">
    <citation type="journal article" date="2020" name="Int. J. Syst. Evol. Microbiol.">
        <title>Novel acetic acid bacteria from cider fermentations: Acetobacter conturbans sp. nov. and Acetobacter fallax sp. nov.</title>
        <authorList>
            <person name="Sombolestani A.S."/>
            <person name="Cleenwerck I."/>
            <person name="Cnockaert M."/>
            <person name="Borremans W."/>
            <person name="Wieme A.D."/>
            <person name="De Vuyst L."/>
            <person name="Vandamme P."/>
        </authorList>
    </citation>
    <scope>NUCLEOTIDE SEQUENCE [LARGE SCALE GENOMIC DNA]</scope>
    <source>
        <strain evidence="2 4">LMG 23848</strain>
    </source>
</reference>
<sequence length="69" mass="7981">MYVHQAAQTTQAETSDRWREAVRERWRVTLLSAWERDAGAANGMIASHGQKVIFLRPKTRLNRNQPSCK</sequence>
<organism evidence="1 3">
    <name type="scientific">Acetobacter ghanensis</name>
    <dbReference type="NCBI Taxonomy" id="431306"/>
    <lineage>
        <taxon>Bacteria</taxon>
        <taxon>Pseudomonadati</taxon>
        <taxon>Pseudomonadota</taxon>
        <taxon>Alphaproteobacteria</taxon>
        <taxon>Acetobacterales</taxon>
        <taxon>Acetobacteraceae</taxon>
        <taxon>Acetobacter</taxon>
    </lineage>
</organism>
<gene>
    <name evidence="1" type="ORF">AGA_1824</name>
    <name evidence="2" type="ORF">GOB80_11375</name>
</gene>
<protein>
    <submittedName>
        <fullName evidence="1">Uncharacterized protein</fullName>
    </submittedName>
</protein>
<evidence type="ECO:0000313" key="4">
    <source>
        <dbReference type="Proteomes" id="UP000657200"/>
    </source>
</evidence>
<reference evidence="1" key="2">
    <citation type="submission" date="2014-09" db="EMBL/GenBank/DDBJ databases">
        <authorList>
            <person name="Magalhaes I.L.F."/>
            <person name="Oliveira U."/>
            <person name="Santos F.R."/>
            <person name="Vidigal T.H.D.A."/>
            <person name="Brescovit A.D."/>
            <person name="Santos A.J."/>
        </authorList>
    </citation>
    <scope>NUCLEOTIDE SEQUENCE</scope>
    <source>
        <strain evidence="1">LMG 23848T</strain>
    </source>
</reference>
<dbReference type="Proteomes" id="UP000657200">
    <property type="component" value="Unassembled WGS sequence"/>
</dbReference>
<dbReference type="OrthoDB" id="7220126at2"/>
<evidence type="ECO:0000313" key="2">
    <source>
        <dbReference type="EMBL" id="NHO40270.1"/>
    </source>
</evidence>